<sequence length="79" mass="8199">MYLYIVETMITGLCSGSSISLSMLGSPAPAVTASESLISVQFYKSFSAYERDGPGSSSPNLAEGKVSSSPAKEELSKVA</sequence>
<gene>
    <name evidence="1" type="ORF">Patl1_00848</name>
</gene>
<evidence type="ECO:0000313" key="2">
    <source>
        <dbReference type="Proteomes" id="UP001164250"/>
    </source>
</evidence>
<name>A0ACC1C9B3_9ROSI</name>
<evidence type="ECO:0000313" key="1">
    <source>
        <dbReference type="EMBL" id="KAJ0112314.1"/>
    </source>
</evidence>
<dbReference type="Proteomes" id="UP001164250">
    <property type="component" value="Chromosome 1"/>
</dbReference>
<dbReference type="EMBL" id="CM047897">
    <property type="protein sequence ID" value="KAJ0112314.1"/>
    <property type="molecule type" value="Genomic_DNA"/>
</dbReference>
<organism evidence="1 2">
    <name type="scientific">Pistacia atlantica</name>
    <dbReference type="NCBI Taxonomy" id="434234"/>
    <lineage>
        <taxon>Eukaryota</taxon>
        <taxon>Viridiplantae</taxon>
        <taxon>Streptophyta</taxon>
        <taxon>Embryophyta</taxon>
        <taxon>Tracheophyta</taxon>
        <taxon>Spermatophyta</taxon>
        <taxon>Magnoliopsida</taxon>
        <taxon>eudicotyledons</taxon>
        <taxon>Gunneridae</taxon>
        <taxon>Pentapetalae</taxon>
        <taxon>rosids</taxon>
        <taxon>malvids</taxon>
        <taxon>Sapindales</taxon>
        <taxon>Anacardiaceae</taxon>
        <taxon>Pistacia</taxon>
    </lineage>
</organism>
<protein>
    <submittedName>
        <fullName evidence="1">Uncharacterized protein</fullName>
    </submittedName>
</protein>
<reference evidence="2" key="1">
    <citation type="journal article" date="2023" name="G3 (Bethesda)">
        <title>Genome assembly and association tests identify interacting loci associated with vigor, precocity, and sex in interspecific pistachio rootstocks.</title>
        <authorList>
            <person name="Palmer W."/>
            <person name="Jacygrad E."/>
            <person name="Sagayaradj S."/>
            <person name="Cavanaugh K."/>
            <person name="Han R."/>
            <person name="Bertier L."/>
            <person name="Beede B."/>
            <person name="Kafkas S."/>
            <person name="Golino D."/>
            <person name="Preece J."/>
            <person name="Michelmore R."/>
        </authorList>
    </citation>
    <scope>NUCLEOTIDE SEQUENCE [LARGE SCALE GENOMIC DNA]</scope>
</reference>
<comment type="caution">
    <text evidence="1">The sequence shown here is derived from an EMBL/GenBank/DDBJ whole genome shotgun (WGS) entry which is preliminary data.</text>
</comment>
<accession>A0ACC1C9B3</accession>
<keyword evidence="2" id="KW-1185">Reference proteome</keyword>
<proteinExistence type="predicted"/>